<dbReference type="EMBL" id="MZ311578">
    <property type="protein sequence ID" value="UBZ25599.1"/>
    <property type="molecule type" value="Genomic_DNA"/>
</dbReference>
<sequence>MLNQSDDELRPKLGKYYLLGLSMIIIVILIIYFVVLKVNPTEYFNYLLKLNSNVMNEKLMQLNNANTLYNLPNVTLQTNNTDIDNLVDCKNKIKYIGSYTDNNATLDTYRNLCKNTCGGAGELIMAQTDTDYVYNNEFVKAGIYCTVDPVPCNMNTGYAVATVNSVKCNSKYPKMFGGPSASNIIACNDEKYPSTGSVLWDYANNEKVDPLTVVMTDEDEKLPDGSYRFRCKFNETLNGNPYIEHPLDRFHPITDKCNDMIYKADYSVHANITETDWSCDCGDFDVTRVKHLDENDTKSICTSCYRSKNNNIYKIPYICFKEQSPYSLPKINQPCIEYDTPGNSCNTIDLKIDLSSETRHFINTKVDGEIKDSEIDTYYQVYNNI</sequence>
<feature type="transmembrane region" description="Helical" evidence="1">
    <location>
        <begin position="16"/>
        <end position="35"/>
    </location>
</feature>
<keyword evidence="3" id="KW-1185">Reference proteome</keyword>
<evidence type="ECO:0000256" key="1">
    <source>
        <dbReference type="SAM" id="Phobius"/>
    </source>
</evidence>
<gene>
    <name evidence="2" type="ORF">CmNV_009</name>
</gene>
<proteinExistence type="predicted"/>
<protein>
    <submittedName>
        <fullName evidence="2">PIF-2</fullName>
    </submittedName>
</protein>
<dbReference type="InterPro" id="IPR006725">
    <property type="entry name" value="PIF2"/>
</dbReference>
<keyword evidence="1" id="KW-0812">Transmembrane</keyword>
<keyword evidence="1" id="KW-0472">Membrane</keyword>
<evidence type="ECO:0000313" key="3">
    <source>
        <dbReference type="Proteomes" id="UP000830962"/>
    </source>
</evidence>
<reference evidence="2" key="1">
    <citation type="journal article" date="2021" name="Viruses">
        <title>Identification and Full Characterisation of Two Novel Crustacean Infecting Members of the Family Nudiviridae Provides Support for Two Subfamilies.</title>
        <authorList>
            <person name="Bateman K.S."/>
            <person name="Kerr R."/>
            <person name="Stentiford G.D."/>
            <person name="Bean T.P."/>
            <person name="Hooper C."/>
            <person name="Van Eynde B."/>
            <person name="Delbare D."/>
            <person name="Bojko J."/>
            <person name="Christiaens O."/>
            <person name="Taning C.N.T."/>
            <person name="Smagghe G."/>
            <person name="van Oers M.M."/>
            <person name="van Aerle R."/>
        </authorList>
    </citation>
    <scope>NUCLEOTIDE SEQUENCE</scope>
    <source>
        <strain evidence="2">AN2</strain>
    </source>
</reference>
<evidence type="ECO:0000313" key="2">
    <source>
        <dbReference type="EMBL" id="UBZ25599.1"/>
    </source>
</evidence>
<dbReference type="Proteomes" id="UP000830962">
    <property type="component" value="Segment"/>
</dbReference>
<organism evidence="2 3">
    <name type="scientific">Carcinus maenas nudivirus</name>
    <dbReference type="NCBI Taxonomy" id="2880837"/>
    <lineage>
        <taxon>Viruses</taxon>
        <taxon>Viruses incertae sedis</taxon>
        <taxon>Naldaviricetes</taxon>
        <taxon>Lefavirales</taxon>
        <taxon>Nudiviridae</taxon>
        <taxon>Gammanudivirus</taxon>
        <taxon>Gammanudivirus cameanadis</taxon>
    </lineage>
</organism>
<name>A0AAE8Y291_9VIRU</name>
<keyword evidence="1" id="KW-1133">Transmembrane helix</keyword>
<dbReference type="Pfam" id="PF04631">
    <property type="entry name" value="PIF2"/>
    <property type="match status" value="1"/>
</dbReference>
<accession>A0AAE8Y291</accession>